<accession>A0A1N7RMA4</accession>
<evidence type="ECO:0000313" key="2">
    <source>
        <dbReference type="Proteomes" id="UP000195569"/>
    </source>
</evidence>
<dbReference type="SUPFAM" id="SSF56801">
    <property type="entry name" value="Acetyl-CoA synthetase-like"/>
    <property type="match status" value="1"/>
</dbReference>
<sequence length="52" mass="6131">MWPLLHGARLVIPSTREESDLQHMRHLISREHITVMHVVPTFQEVLPTAYEQ</sequence>
<dbReference type="RefSeq" id="WP_143810886.1">
    <property type="nucleotide sequence ID" value="NZ_CYGY02000008.1"/>
</dbReference>
<gene>
    <name evidence="1" type="ORF">BN2476_80128</name>
</gene>
<evidence type="ECO:0000313" key="1">
    <source>
        <dbReference type="EMBL" id="SIT36236.1"/>
    </source>
</evidence>
<organism evidence="1 2">
    <name type="scientific">Paraburkholderia piptadeniae</name>
    <dbReference type="NCBI Taxonomy" id="1701573"/>
    <lineage>
        <taxon>Bacteria</taxon>
        <taxon>Pseudomonadati</taxon>
        <taxon>Pseudomonadota</taxon>
        <taxon>Betaproteobacteria</taxon>
        <taxon>Burkholderiales</taxon>
        <taxon>Burkholderiaceae</taxon>
        <taxon>Paraburkholderia</taxon>
    </lineage>
</organism>
<keyword evidence="2" id="KW-1185">Reference proteome</keyword>
<dbReference type="EMBL" id="CYGY02000008">
    <property type="protein sequence ID" value="SIT36236.1"/>
    <property type="molecule type" value="Genomic_DNA"/>
</dbReference>
<dbReference type="Proteomes" id="UP000195569">
    <property type="component" value="Unassembled WGS sequence"/>
</dbReference>
<reference evidence="1" key="1">
    <citation type="submission" date="2016-12" db="EMBL/GenBank/DDBJ databases">
        <authorList>
            <person name="Moulin L."/>
        </authorList>
    </citation>
    <scope>NUCLEOTIDE SEQUENCE [LARGE SCALE GENOMIC DNA]</scope>
    <source>
        <strain evidence="1">STM 7183</strain>
    </source>
</reference>
<proteinExistence type="predicted"/>
<dbReference type="AlphaFoldDB" id="A0A1N7RMA4"/>
<dbReference type="Gene3D" id="3.40.50.980">
    <property type="match status" value="1"/>
</dbReference>
<comment type="caution">
    <text evidence="1">The sequence shown here is derived from an EMBL/GenBank/DDBJ whole genome shotgun (WGS) entry which is preliminary data.</text>
</comment>
<protein>
    <recommendedName>
        <fullName evidence="3">AMP-dependent synthetase/ligase domain-containing protein</fullName>
    </recommendedName>
</protein>
<name>A0A1N7RMA4_9BURK</name>
<evidence type="ECO:0008006" key="3">
    <source>
        <dbReference type="Google" id="ProtNLM"/>
    </source>
</evidence>